<sequence length="555" mass="63182">MQQSFSRRDSSHIQKLRIHTTSLLEDGLDQHITACITSALEGKVQEVHLTLVSRFNRETETFDGYILPKIIFSSGSSLVTLILEDCRCGAYDVVSFPSLKNLFMRSVHVSDRMLRTMISSSPQIHTVKLETCTGFDTLRVYNPKLRCLVVIRCKEIKALEIGAQSLNYFKYNGVYKLVNEDDGSFPTVSLCEISNSKVSNAKGLFSLETLVLSFVKITFGRFFYMLSRFPNLETMKLVNSTFGEMPSVLLEKLKRFEVENCEFKGLLEINAPNLETLILTEGYRRCLLRLFGGTFFATLRTLSLVGYSGLIDDSLWGLLSNCLLENLNLKSCNNFKHIKVISSTMKSLVVDSCFYVEDGEIEAPKLKPRNQIDDPELITKFKTLLRNFEQAKSLTIISQSTKHVIIPEEEGKFPPLCFLRHLKVKTKRIDTSFLNLLFGVLRISFCRETLFISVGDITIDLKKRKKLISYSVEWGIHECISNHLIEAKITNFDGNSNQIMEMLAYLLTRAQLLKNVTISLTEELPTKAPFNCPEVMIRRIMSYPKASKTAQISFE</sequence>
<dbReference type="EMBL" id="CM047897">
    <property type="protein sequence ID" value="KAJ0112956.1"/>
    <property type="molecule type" value="Genomic_DNA"/>
</dbReference>
<gene>
    <name evidence="1" type="ORF">Patl1_02171</name>
</gene>
<dbReference type="Proteomes" id="UP001164250">
    <property type="component" value="Chromosome 1"/>
</dbReference>
<evidence type="ECO:0000313" key="1">
    <source>
        <dbReference type="EMBL" id="KAJ0112956.1"/>
    </source>
</evidence>
<comment type="caution">
    <text evidence="1">The sequence shown here is derived from an EMBL/GenBank/DDBJ whole genome shotgun (WGS) entry which is preliminary data.</text>
</comment>
<proteinExistence type="predicted"/>
<protein>
    <submittedName>
        <fullName evidence="1">Uncharacterized protein</fullName>
    </submittedName>
</protein>
<evidence type="ECO:0000313" key="2">
    <source>
        <dbReference type="Proteomes" id="UP001164250"/>
    </source>
</evidence>
<name>A0ACC1CBC4_9ROSI</name>
<keyword evidence="2" id="KW-1185">Reference proteome</keyword>
<reference evidence="2" key="1">
    <citation type="journal article" date="2023" name="G3 (Bethesda)">
        <title>Genome assembly and association tests identify interacting loci associated with vigor, precocity, and sex in interspecific pistachio rootstocks.</title>
        <authorList>
            <person name="Palmer W."/>
            <person name="Jacygrad E."/>
            <person name="Sagayaradj S."/>
            <person name="Cavanaugh K."/>
            <person name="Han R."/>
            <person name="Bertier L."/>
            <person name="Beede B."/>
            <person name="Kafkas S."/>
            <person name="Golino D."/>
            <person name="Preece J."/>
            <person name="Michelmore R."/>
        </authorList>
    </citation>
    <scope>NUCLEOTIDE SEQUENCE [LARGE SCALE GENOMIC DNA]</scope>
</reference>
<accession>A0ACC1CBC4</accession>
<organism evidence="1 2">
    <name type="scientific">Pistacia atlantica</name>
    <dbReference type="NCBI Taxonomy" id="434234"/>
    <lineage>
        <taxon>Eukaryota</taxon>
        <taxon>Viridiplantae</taxon>
        <taxon>Streptophyta</taxon>
        <taxon>Embryophyta</taxon>
        <taxon>Tracheophyta</taxon>
        <taxon>Spermatophyta</taxon>
        <taxon>Magnoliopsida</taxon>
        <taxon>eudicotyledons</taxon>
        <taxon>Gunneridae</taxon>
        <taxon>Pentapetalae</taxon>
        <taxon>rosids</taxon>
        <taxon>malvids</taxon>
        <taxon>Sapindales</taxon>
        <taxon>Anacardiaceae</taxon>
        <taxon>Pistacia</taxon>
    </lineage>
</organism>